<comment type="catalytic activity">
    <reaction evidence="1 10">
        <text>Endohydrolysis of beta-(1-&gt;4)-linkages between D-glucosamine residues in a partly acetylated chitosan.</text>
        <dbReference type="EC" id="3.2.1.132"/>
    </reaction>
</comment>
<dbReference type="GO" id="GO:0016977">
    <property type="term" value="F:chitosanase activity"/>
    <property type="evidence" value="ECO:0007669"/>
    <property type="project" value="UniProtKB-EC"/>
</dbReference>
<dbReference type="AlphaFoldDB" id="A0A3E2H6W1"/>
<keyword evidence="9 10" id="KW-0624">Polysaccharide degradation</keyword>
<evidence type="ECO:0000256" key="1">
    <source>
        <dbReference type="ARBA" id="ARBA00000405"/>
    </source>
</evidence>
<keyword evidence="7" id="KW-0119">Carbohydrate metabolism</keyword>
<protein>
    <recommendedName>
        <fullName evidence="10">Endo-chitosanase</fullName>
        <ecNumber evidence="10">3.2.1.132</ecNumber>
    </recommendedName>
</protein>
<evidence type="ECO:0000256" key="6">
    <source>
        <dbReference type="ARBA" id="ARBA00022801"/>
    </source>
</evidence>
<dbReference type="PANTHER" id="PTHR42061:SF6">
    <property type="entry name" value="ENDO-CHITOSANASE"/>
    <property type="match status" value="1"/>
</dbReference>
<evidence type="ECO:0000256" key="2">
    <source>
        <dbReference type="ARBA" id="ARBA00004613"/>
    </source>
</evidence>
<dbReference type="GO" id="GO:0000272">
    <property type="term" value="P:polysaccharide catabolic process"/>
    <property type="evidence" value="ECO:0007669"/>
    <property type="project" value="UniProtKB-KW"/>
</dbReference>
<gene>
    <name evidence="11" type="ORF">B7463_g7309</name>
</gene>
<comment type="subcellular location">
    <subcellularLocation>
        <location evidence="2 10">Secreted</location>
    </subcellularLocation>
</comment>
<evidence type="ECO:0000256" key="10">
    <source>
        <dbReference type="RuleBase" id="RU361208"/>
    </source>
</evidence>
<comment type="similarity">
    <text evidence="3 10">Belongs to the glycosyl hydrolase 75 family.</text>
</comment>
<feature type="non-terminal residue" evidence="11">
    <location>
        <position position="354"/>
    </location>
</feature>
<keyword evidence="6 10" id="KW-0378">Hydrolase</keyword>
<evidence type="ECO:0000256" key="7">
    <source>
        <dbReference type="ARBA" id="ARBA00023277"/>
    </source>
</evidence>
<evidence type="ECO:0000313" key="11">
    <source>
        <dbReference type="EMBL" id="RFU29037.1"/>
    </source>
</evidence>
<evidence type="ECO:0000256" key="9">
    <source>
        <dbReference type="ARBA" id="ARBA00023326"/>
    </source>
</evidence>
<dbReference type="Pfam" id="PF07335">
    <property type="entry name" value="Glyco_hydro_75"/>
    <property type="match status" value="1"/>
</dbReference>
<dbReference type="EMBL" id="NCSJ02000142">
    <property type="protein sequence ID" value="RFU29037.1"/>
    <property type="molecule type" value="Genomic_DNA"/>
</dbReference>
<dbReference type="PANTHER" id="PTHR42061">
    <property type="entry name" value="ENDO-CHITOSANASE"/>
    <property type="match status" value="1"/>
</dbReference>
<proteinExistence type="inferred from homology"/>
<dbReference type="GO" id="GO:0005576">
    <property type="term" value="C:extracellular region"/>
    <property type="evidence" value="ECO:0007669"/>
    <property type="project" value="UniProtKB-SubCell"/>
</dbReference>
<dbReference type="Proteomes" id="UP000258309">
    <property type="component" value="Unassembled WGS sequence"/>
</dbReference>
<dbReference type="OrthoDB" id="4756206at2759"/>
<sequence>MRSSTVQLSTLLFALQATALDIPSNVQTLYNSIKAAGSCSNRLKTGFYALDDGPNTFSYCGDHLNDYGIVYLQGTGGALADMDIDCDGLQKGPGDDGRCGSSGDTQDQTSFEDTVASYSKGVDDLNAFVHPYVVFGNVGSKSGFVNFDPRSVGVQPLSLMAVICSGKMYYGIWGDENGDDGDKSMIGEASISIATLCFGTSVNGNNGRDQTDVLYIAFTGSDAVPGANGADWGAQNVNDFENSIAGLGNTLIQRIGGGITTSTTKSTSTTKAATPTTKTTTTSTPASTCAACSWTGHCIGASCSTEDDCDGDLTCTSGFCGGCTWDGHCLCASCSTGDDCADDLICTNGQCANP</sequence>
<keyword evidence="8 10" id="KW-0326">Glycosidase</keyword>
<organism evidence="11 12">
    <name type="scientific">Scytalidium lignicola</name>
    <name type="common">Hyphomycete</name>
    <dbReference type="NCBI Taxonomy" id="5539"/>
    <lineage>
        <taxon>Eukaryota</taxon>
        <taxon>Fungi</taxon>
        <taxon>Dikarya</taxon>
        <taxon>Ascomycota</taxon>
        <taxon>Pezizomycotina</taxon>
        <taxon>Leotiomycetes</taxon>
        <taxon>Leotiomycetes incertae sedis</taxon>
        <taxon>Scytalidium</taxon>
    </lineage>
</organism>
<keyword evidence="5 10" id="KW-0732">Signal</keyword>
<comment type="caution">
    <text evidence="11">The sequence shown here is derived from an EMBL/GenBank/DDBJ whole genome shotgun (WGS) entry which is preliminary data.</text>
</comment>
<dbReference type="OMA" id="DCDGVQG"/>
<reference evidence="11 12" key="1">
    <citation type="submission" date="2018-05" db="EMBL/GenBank/DDBJ databases">
        <title>Draft genome sequence of Scytalidium lignicola DSM 105466, a ubiquitous saprotrophic fungus.</title>
        <authorList>
            <person name="Buettner E."/>
            <person name="Gebauer A.M."/>
            <person name="Hofrichter M."/>
            <person name="Liers C."/>
            <person name="Kellner H."/>
        </authorList>
    </citation>
    <scope>NUCLEOTIDE SEQUENCE [LARGE SCALE GENOMIC DNA]</scope>
    <source>
        <strain evidence="11 12">DSM 105466</strain>
    </source>
</reference>
<accession>A0A3E2H6W1</accession>
<evidence type="ECO:0000256" key="3">
    <source>
        <dbReference type="ARBA" id="ARBA00007799"/>
    </source>
</evidence>
<feature type="chain" id="PRO_5017494085" description="Endo-chitosanase" evidence="10">
    <location>
        <begin position="20"/>
        <end position="354"/>
    </location>
</feature>
<dbReference type="InterPro" id="IPR009939">
    <property type="entry name" value="Chitosanase_fungal"/>
</dbReference>
<name>A0A3E2H6W1_SCYLI</name>
<feature type="non-terminal residue" evidence="11">
    <location>
        <position position="1"/>
    </location>
</feature>
<dbReference type="STRING" id="5539.A0A3E2H6W1"/>
<comment type="function">
    <text evidence="10">Chitosanase catalyzing the endo-type cleavage of chitosan, the deacylated form of chitin. Chitosanase may be crucial in the degradation of the deacetylated portion of chitin in the fungal cell wall.</text>
</comment>
<feature type="signal peptide" evidence="10">
    <location>
        <begin position="1"/>
        <end position="19"/>
    </location>
</feature>
<dbReference type="EC" id="3.2.1.132" evidence="10"/>
<keyword evidence="12" id="KW-1185">Reference proteome</keyword>
<keyword evidence="4" id="KW-0964">Secreted</keyword>
<evidence type="ECO:0000313" key="12">
    <source>
        <dbReference type="Proteomes" id="UP000258309"/>
    </source>
</evidence>
<evidence type="ECO:0000256" key="8">
    <source>
        <dbReference type="ARBA" id="ARBA00023295"/>
    </source>
</evidence>
<evidence type="ECO:0000256" key="5">
    <source>
        <dbReference type="ARBA" id="ARBA00022729"/>
    </source>
</evidence>
<evidence type="ECO:0000256" key="4">
    <source>
        <dbReference type="ARBA" id="ARBA00022525"/>
    </source>
</evidence>